<keyword evidence="1 4" id="KW-0732">Signal</keyword>
<keyword evidence="2" id="KW-1015">Disulfide bond</keyword>
<feature type="domain" description="Spaetzle" evidence="5">
    <location>
        <begin position="106"/>
        <end position="198"/>
    </location>
</feature>
<keyword evidence="7" id="KW-1185">Reference proteome</keyword>
<dbReference type="GO" id="GO:0005615">
    <property type="term" value="C:extracellular space"/>
    <property type="evidence" value="ECO:0007669"/>
    <property type="project" value="UniProtKB-ARBA"/>
</dbReference>
<gene>
    <name evidence="6" type="ORF">HERILL_LOCUS5900</name>
</gene>
<dbReference type="InParanoid" id="A0A7R8ULW7"/>
<dbReference type="GO" id="GO:0021556">
    <property type="term" value="P:central nervous system formation"/>
    <property type="evidence" value="ECO:0007669"/>
    <property type="project" value="TreeGrafter"/>
</dbReference>
<evidence type="ECO:0000259" key="5">
    <source>
        <dbReference type="Pfam" id="PF16077"/>
    </source>
</evidence>
<name>A0A7R8ULW7_HERIL</name>
<protein>
    <recommendedName>
        <fullName evidence="5">Spaetzle domain-containing protein</fullName>
    </recommendedName>
</protein>
<sequence>MMFAVTWIYTFSALLAALHPEVLAIHTLRQRTEQRYTENRMSFRIPIKPKCTKFDEDFCQEVENYPVKLLETVLPAEKEYQALFGDDGLQYENFTRRMDDDDAKETLCECRERIIFPQAGVTKENDWSIIINHSDYKQGILIEECVNPNGPCSGDPSFPLGLQHECEQKYIYRQLVSVDSKGDVMKEFFRLPACCMCSLFHKDY</sequence>
<dbReference type="InterPro" id="IPR052444">
    <property type="entry name" value="Spz/Toll_ligand-like"/>
</dbReference>
<dbReference type="PANTHER" id="PTHR23199:SF12">
    <property type="entry name" value="NEUROTROPHIN 1-RELATED"/>
    <property type="match status" value="1"/>
</dbReference>
<dbReference type="SUPFAM" id="SSF57501">
    <property type="entry name" value="Cystine-knot cytokines"/>
    <property type="match status" value="1"/>
</dbReference>
<keyword evidence="3" id="KW-0325">Glycoprotein</keyword>
<dbReference type="InterPro" id="IPR029034">
    <property type="entry name" value="Cystine-knot_cytokine"/>
</dbReference>
<feature type="chain" id="PRO_5031493904" description="Spaetzle domain-containing protein" evidence="4">
    <location>
        <begin position="25"/>
        <end position="204"/>
    </location>
</feature>
<dbReference type="FunFam" id="2.10.90.10:FF:000056">
    <property type="entry name" value="Protein spaetzle"/>
    <property type="match status" value="1"/>
</dbReference>
<dbReference type="OrthoDB" id="6359065at2759"/>
<dbReference type="GO" id="GO:0045087">
    <property type="term" value="P:innate immune response"/>
    <property type="evidence" value="ECO:0007669"/>
    <property type="project" value="TreeGrafter"/>
</dbReference>
<dbReference type="PANTHER" id="PTHR23199">
    <property type="entry name" value="NEUROTROPHIN 1-RELATED"/>
    <property type="match status" value="1"/>
</dbReference>
<reference evidence="6 7" key="1">
    <citation type="submission" date="2020-11" db="EMBL/GenBank/DDBJ databases">
        <authorList>
            <person name="Wallbank WR R."/>
            <person name="Pardo Diaz C."/>
            <person name="Kozak K."/>
            <person name="Martin S."/>
            <person name="Jiggins C."/>
            <person name="Moest M."/>
            <person name="Warren A I."/>
            <person name="Generalovic N T."/>
            <person name="Byers J.R.P. K."/>
            <person name="Montejo-Kovacevich G."/>
            <person name="Yen C E."/>
        </authorList>
    </citation>
    <scope>NUCLEOTIDE SEQUENCE [LARGE SCALE GENOMIC DNA]</scope>
</reference>
<evidence type="ECO:0000313" key="6">
    <source>
        <dbReference type="EMBL" id="CAD7082899.1"/>
    </source>
</evidence>
<accession>A0A7R8ULW7</accession>
<organism evidence="6 7">
    <name type="scientific">Hermetia illucens</name>
    <name type="common">Black soldier fly</name>
    <dbReference type="NCBI Taxonomy" id="343691"/>
    <lineage>
        <taxon>Eukaryota</taxon>
        <taxon>Metazoa</taxon>
        <taxon>Ecdysozoa</taxon>
        <taxon>Arthropoda</taxon>
        <taxon>Hexapoda</taxon>
        <taxon>Insecta</taxon>
        <taxon>Pterygota</taxon>
        <taxon>Neoptera</taxon>
        <taxon>Endopterygota</taxon>
        <taxon>Diptera</taxon>
        <taxon>Brachycera</taxon>
        <taxon>Stratiomyomorpha</taxon>
        <taxon>Stratiomyidae</taxon>
        <taxon>Hermetiinae</taxon>
        <taxon>Hermetia</taxon>
    </lineage>
</organism>
<feature type="signal peptide" evidence="4">
    <location>
        <begin position="1"/>
        <end position="24"/>
    </location>
</feature>
<dbReference type="OMA" id="FTANTRM"/>
<dbReference type="Proteomes" id="UP000594454">
    <property type="component" value="Chromosome 2"/>
</dbReference>
<evidence type="ECO:0000256" key="3">
    <source>
        <dbReference type="ARBA" id="ARBA00023180"/>
    </source>
</evidence>
<evidence type="ECO:0000256" key="4">
    <source>
        <dbReference type="SAM" id="SignalP"/>
    </source>
</evidence>
<proteinExistence type="predicted"/>
<evidence type="ECO:0000256" key="1">
    <source>
        <dbReference type="ARBA" id="ARBA00022729"/>
    </source>
</evidence>
<dbReference type="Pfam" id="PF16077">
    <property type="entry name" value="Spaetzle"/>
    <property type="match status" value="1"/>
</dbReference>
<dbReference type="InterPro" id="IPR032104">
    <property type="entry name" value="Spaetzle"/>
</dbReference>
<dbReference type="GO" id="GO:0005121">
    <property type="term" value="F:Toll binding"/>
    <property type="evidence" value="ECO:0007669"/>
    <property type="project" value="TreeGrafter"/>
</dbReference>
<dbReference type="AlphaFoldDB" id="A0A7R8ULW7"/>
<evidence type="ECO:0000256" key="2">
    <source>
        <dbReference type="ARBA" id="ARBA00023157"/>
    </source>
</evidence>
<evidence type="ECO:0000313" key="7">
    <source>
        <dbReference type="Proteomes" id="UP000594454"/>
    </source>
</evidence>
<dbReference type="GO" id="GO:0008083">
    <property type="term" value="F:growth factor activity"/>
    <property type="evidence" value="ECO:0007669"/>
    <property type="project" value="TreeGrafter"/>
</dbReference>
<dbReference type="Gene3D" id="2.10.90.10">
    <property type="entry name" value="Cystine-knot cytokines"/>
    <property type="match status" value="1"/>
</dbReference>
<dbReference type="EMBL" id="LR899010">
    <property type="protein sequence ID" value="CAD7082899.1"/>
    <property type="molecule type" value="Genomic_DNA"/>
</dbReference>